<feature type="transmembrane region" description="Helical" evidence="6">
    <location>
        <begin position="40"/>
        <end position="59"/>
    </location>
</feature>
<dbReference type="EMBL" id="LBSM01000002">
    <property type="protein sequence ID" value="KKQ18707.1"/>
    <property type="molecule type" value="Genomic_DNA"/>
</dbReference>
<comment type="subcellular location">
    <subcellularLocation>
        <location evidence="1">Membrane</location>
        <topology evidence="1">Multi-pass membrane protein</topology>
    </subcellularLocation>
</comment>
<keyword evidence="4 6" id="KW-1133">Transmembrane helix</keyword>
<sequence>MKELLKRRVVRQFVKFGLVGLSSATIDWAIYLGLTRFFGFYYIIAKIISFLFAVINSYTWNRRWTFRSTELRRTRQFTKFLVVSGVGLALNTLIMIIVVEKFHLSDIYGLILATGIVTFWNFTINKLWTFKN</sequence>
<evidence type="ECO:0000259" key="7">
    <source>
        <dbReference type="Pfam" id="PF04138"/>
    </source>
</evidence>
<dbReference type="InterPro" id="IPR007267">
    <property type="entry name" value="GtrA_DPMS_TM"/>
</dbReference>
<feature type="transmembrane region" description="Helical" evidence="6">
    <location>
        <begin position="80"/>
        <end position="99"/>
    </location>
</feature>
<evidence type="ECO:0000256" key="5">
    <source>
        <dbReference type="ARBA" id="ARBA00023136"/>
    </source>
</evidence>
<proteinExistence type="inferred from homology"/>
<name>A0A0G0FLN9_9BACT</name>
<evidence type="ECO:0000313" key="8">
    <source>
        <dbReference type="EMBL" id="KKQ18707.1"/>
    </source>
</evidence>
<keyword evidence="3 6" id="KW-0812">Transmembrane</keyword>
<dbReference type="PANTHER" id="PTHR38459">
    <property type="entry name" value="PROPHAGE BACTOPRENOL-LINKED GLUCOSE TRANSLOCASE HOMOLOG"/>
    <property type="match status" value="1"/>
</dbReference>
<evidence type="ECO:0000313" key="9">
    <source>
        <dbReference type="Proteomes" id="UP000034508"/>
    </source>
</evidence>
<dbReference type="GO" id="GO:0005886">
    <property type="term" value="C:plasma membrane"/>
    <property type="evidence" value="ECO:0007669"/>
    <property type="project" value="TreeGrafter"/>
</dbReference>
<comment type="similarity">
    <text evidence="2">Belongs to the GtrA family.</text>
</comment>
<accession>A0A0G0FLN9</accession>
<comment type="caution">
    <text evidence="8">The sequence shown here is derived from an EMBL/GenBank/DDBJ whole genome shotgun (WGS) entry which is preliminary data.</text>
</comment>
<protein>
    <submittedName>
        <fullName evidence="8">GtrA family protein</fullName>
    </submittedName>
</protein>
<gene>
    <name evidence="8" type="ORF">US31_C0002G0052</name>
</gene>
<evidence type="ECO:0000256" key="3">
    <source>
        <dbReference type="ARBA" id="ARBA00022692"/>
    </source>
</evidence>
<keyword evidence="5 6" id="KW-0472">Membrane</keyword>
<dbReference type="AlphaFoldDB" id="A0A0G0FLN9"/>
<feature type="transmembrane region" description="Helical" evidence="6">
    <location>
        <begin position="12"/>
        <end position="34"/>
    </location>
</feature>
<evidence type="ECO:0000256" key="1">
    <source>
        <dbReference type="ARBA" id="ARBA00004141"/>
    </source>
</evidence>
<dbReference type="GO" id="GO:0000271">
    <property type="term" value="P:polysaccharide biosynthetic process"/>
    <property type="evidence" value="ECO:0007669"/>
    <property type="project" value="InterPro"/>
</dbReference>
<feature type="transmembrane region" description="Helical" evidence="6">
    <location>
        <begin position="105"/>
        <end position="124"/>
    </location>
</feature>
<organism evidence="8 9">
    <name type="scientific">Berkelbacteria bacterium GW2011_GWA1_36_9</name>
    <dbReference type="NCBI Taxonomy" id="1618331"/>
    <lineage>
        <taxon>Bacteria</taxon>
        <taxon>Candidatus Berkelbacteria</taxon>
    </lineage>
</organism>
<evidence type="ECO:0000256" key="6">
    <source>
        <dbReference type="SAM" id="Phobius"/>
    </source>
</evidence>
<reference evidence="8 9" key="1">
    <citation type="journal article" date="2015" name="Nature">
        <title>rRNA introns, odd ribosomes, and small enigmatic genomes across a large radiation of phyla.</title>
        <authorList>
            <person name="Brown C.T."/>
            <person name="Hug L.A."/>
            <person name="Thomas B.C."/>
            <person name="Sharon I."/>
            <person name="Castelle C.J."/>
            <person name="Singh A."/>
            <person name="Wilkins M.J."/>
            <person name="Williams K.H."/>
            <person name="Banfield J.F."/>
        </authorList>
    </citation>
    <scope>NUCLEOTIDE SEQUENCE [LARGE SCALE GENOMIC DNA]</scope>
</reference>
<dbReference type="PANTHER" id="PTHR38459:SF1">
    <property type="entry name" value="PROPHAGE BACTOPRENOL-LINKED GLUCOSE TRANSLOCASE HOMOLOG"/>
    <property type="match status" value="1"/>
</dbReference>
<dbReference type="Pfam" id="PF04138">
    <property type="entry name" value="GtrA_DPMS_TM"/>
    <property type="match status" value="1"/>
</dbReference>
<feature type="domain" description="GtrA/DPMS transmembrane" evidence="7">
    <location>
        <begin position="15"/>
        <end position="130"/>
    </location>
</feature>
<evidence type="ECO:0000256" key="2">
    <source>
        <dbReference type="ARBA" id="ARBA00009399"/>
    </source>
</evidence>
<evidence type="ECO:0000256" key="4">
    <source>
        <dbReference type="ARBA" id="ARBA00022989"/>
    </source>
</evidence>
<dbReference type="Proteomes" id="UP000034508">
    <property type="component" value="Unassembled WGS sequence"/>
</dbReference>
<dbReference type="InterPro" id="IPR051401">
    <property type="entry name" value="GtrA_CellWall_Glycosyl"/>
</dbReference>